<accession>A0A8K0KH40</accession>
<feature type="transmembrane region" description="Helical" evidence="10">
    <location>
        <begin position="203"/>
        <end position="221"/>
    </location>
</feature>
<dbReference type="GO" id="GO:0005789">
    <property type="term" value="C:endoplasmic reticulum membrane"/>
    <property type="evidence" value="ECO:0007669"/>
    <property type="project" value="TreeGrafter"/>
</dbReference>
<evidence type="ECO:0000313" key="12">
    <source>
        <dbReference type="Proteomes" id="UP000792457"/>
    </source>
</evidence>
<comment type="subcellular location">
    <subcellularLocation>
        <location evidence="1">Membrane</location>
        <topology evidence="1">Multi-pass membrane protein</topology>
    </subcellularLocation>
</comment>
<comment type="caution">
    <text evidence="11">The sequence shown here is derived from an EMBL/GenBank/DDBJ whole genome shotgun (WGS) entry which is preliminary data.</text>
</comment>
<evidence type="ECO:0000256" key="8">
    <source>
        <dbReference type="ARBA" id="ARBA00023136"/>
    </source>
</evidence>
<evidence type="ECO:0000256" key="6">
    <source>
        <dbReference type="ARBA" id="ARBA00022989"/>
    </source>
</evidence>
<dbReference type="GO" id="GO:0042761">
    <property type="term" value="P:very long-chain fatty acid biosynthetic process"/>
    <property type="evidence" value="ECO:0007669"/>
    <property type="project" value="TreeGrafter"/>
</dbReference>
<keyword evidence="4 10" id="KW-0812">Transmembrane</keyword>
<dbReference type="PANTHER" id="PTHR11157:SF153">
    <property type="entry name" value="ELONGATION OF VERY LONG CHAIN FATTY ACIDS PROTEIN"/>
    <property type="match status" value="1"/>
</dbReference>
<dbReference type="AlphaFoldDB" id="A0A8K0KH40"/>
<sequence>MMVQRPTNAVERFWHFLFTELSDPRTNDWPLIGSPAPGLLILGAYLYFVTSWGPRFMENRKPLRLNGLLIVYNLIQVLVSTWLFYEAMEGAWLFKYSWKCQPVDFSNTPEGLREARGVYIYFLAKLSELLDTVFFVLRKKQRQITFLHLYHHTVMPMISWGATKYYPGGHGTFIGVINSFVHIIMYSYYMISAMGPKYQKYVWWKRYITTLQMGQFCLAFLHSSQLVFYDCGYPRWSVFFVLPNAIFFYLLFNDFYKKCYLESPEKEKKECIKQGYLINEIVSKFTLISNIYFSEILASIDERRSSTAKFSVTASIADRRYCSVKSGACAQRVFPIGRRISLTVSGDSNVKYEYFDRT</sequence>
<dbReference type="InterPro" id="IPR002076">
    <property type="entry name" value="ELO_fam"/>
</dbReference>
<keyword evidence="3 10" id="KW-0808">Transferase</keyword>
<dbReference type="GO" id="GO:0034626">
    <property type="term" value="P:fatty acid elongation, polyunsaturated fatty acid"/>
    <property type="evidence" value="ECO:0007669"/>
    <property type="project" value="TreeGrafter"/>
</dbReference>
<keyword evidence="5 10" id="KW-0276">Fatty acid metabolism</keyword>
<dbReference type="EMBL" id="KZ308789">
    <property type="protein sequence ID" value="KAG8234218.1"/>
    <property type="molecule type" value="Genomic_DNA"/>
</dbReference>
<dbReference type="Proteomes" id="UP000792457">
    <property type="component" value="Unassembled WGS sequence"/>
</dbReference>
<feature type="transmembrane region" description="Helical" evidence="10">
    <location>
        <begin position="172"/>
        <end position="191"/>
    </location>
</feature>
<evidence type="ECO:0000313" key="11">
    <source>
        <dbReference type="EMBL" id="KAG8234218.1"/>
    </source>
</evidence>
<feature type="transmembrane region" description="Helical" evidence="10">
    <location>
        <begin position="233"/>
        <end position="252"/>
    </location>
</feature>
<comment type="similarity">
    <text evidence="10">Belongs to the ELO family.</text>
</comment>
<reference evidence="11" key="2">
    <citation type="submission" date="2017-10" db="EMBL/GenBank/DDBJ databases">
        <title>Ladona fulva Genome sequencing and assembly.</title>
        <authorList>
            <person name="Murali S."/>
            <person name="Richards S."/>
            <person name="Bandaranaike D."/>
            <person name="Bellair M."/>
            <person name="Blankenburg K."/>
            <person name="Chao H."/>
            <person name="Dinh H."/>
            <person name="Doddapaneni H."/>
            <person name="Dugan-Rocha S."/>
            <person name="Elkadiri S."/>
            <person name="Gnanaolivu R."/>
            <person name="Hernandez B."/>
            <person name="Skinner E."/>
            <person name="Javaid M."/>
            <person name="Lee S."/>
            <person name="Li M."/>
            <person name="Ming W."/>
            <person name="Munidasa M."/>
            <person name="Muniz J."/>
            <person name="Nguyen L."/>
            <person name="Hughes D."/>
            <person name="Osuji N."/>
            <person name="Pu L.-L."/>
            <person name="Puazo M."/>
            <person name="Qu C."/>
            <person name="Quiroz J."/>
            <person name="Raj R."/>
            <person name="Weissenberger G."/>
            <person name="Xin Y."/>
            <person name="Zou X."/>
            <person name="Han Y."/>
            <person name="Worley K."/>
            <person name="Muzny D."/>
            <person name="Gibbs R."/>
        </authorList>
    </citation>
    <scope>NUCLEOTIDE SEQUENCE</scope>
    <source>
        <strain evidence="11">Sampled in the wild</strain>
    </source>
</reference>
<dbReference type="OrthoDB" id="434092at2759"/>
<keyword evidence="7 10" id="KW-0443">Lipid metabolism</keyword>
<feature type="transmembrane region" description="Helical" evidence="10">
    <location>
        <begin position="65"/>
        <end position="85"/>
    </location>
</feature>
<organism evidence="11 12">
    <name type="scientific">Ladona fulva</name>
    <name type="common">Scarce chaser dragonfly</name>
    <name type="synonym">Libellula fulva</name>
    <dbReference type="NCBI Taxonomy" id="123851"/>
    <lineage>
        <taxon>Eukaryota</taxon>
        <taxon>Metazoa</taxon>
        <taxon>Ecdysozoa</taxon>
        <taxon>Arthropoda</taxon>
        <taxon>Hexapoda</taxon>
        <taxon>Insecta</taxon>
        <taxon>Pterygota</taxon>
        <taxon>Palaeoptera</taxon>
        <taxon>Odonata</taxon>
        <taxon>Epiprocta</taxon>
        <taxon>Anisoptera</taxon>
        <taxon>Libelluloidea</taxon>
        <taxon>Libellulidae</taxon>
        <taxon>Ladona</taxon>
    </lineage>
</organism>
<dbReference type="EC" id="2.3.1.199" evidence="10"/>
<evidence type="ECO:0000256" key="3">
    <source>
        <dbReference type="ARBA" id="ARBA00022679"/>
    </source>
</evidence>
<feature type="transmembrane region" description="Helical" evidence="10">
    <location>
        <begin position="118"/>
        <end position="137"/>
    </location>
</feature>
<reference evidence="11" key="1">
    <citation type="submission" date="2013-04" db="EMBL/GenBank/DDBJ databases">
        <authorList>
            <person name="Qu J."/>
            <person name="Murali S.C."/>
            <person name="Bandaranaike D."/>
            <person name="Bellair M."/>
            <person name="Blankenburg K."/>
            <person name="Chao H."/>
            <person name="Dinh H."/>
            <person name="Doddapaneni H."/>
            <person name="Downs B."/>
            <person name="Dugan-Rocha S."/>
            <person name="Elkadiri S."/>
            <person name="Gnanaolivu R.D."/>
            <person name="Hernandez B."/>
            <person name="Javaid M."/>
            <person name="Jayaseelan J.C."/>
            <person name="Lee S."/>
            <person name="Li M."/>
            <person name="Ming W."/>
            <person name="Munidasa M."/>
            <person name="Muniz J."/>
            <person name="Nguyen L."/>
            <person name="Ongeri F."/>
            <person name="Osuji N."/>
            <person name="Pu L.-L."/>
            <person name="Puazo M."/>
            <person name="Qu C."/>
            <person name="Quiroz J."/>
            <person name="Raj R."/>
            <person name="Weissenberger G."/>
            <person name="Xin Y."/>
            <person name="Zou X."/>
            <person name="Han Y."/>
            <person name="Richards S."/>
            <person name="Worley K."/>
            <person name="Muzny D."/>
            <person name="Gibbs R."/>
        </authorList>
    </citation>
    <scope>NUCLEOTIDE SEQUENCE</scope>
    <source>
        <strain evidence="11">Sampled in the wild</strain>
    </source>
</reference>
<dbReference type="Pfam" id="PF01151">
    <property type="entry name" value="ELO"/>
    <property type="match status" value="1"/>
</dbReference>
<dbReference type="GO" id="GO:0009922">
    <property type="term" value="F:fatty acid elongase activity"/>
    <property type="evidence" value="ECO:0007669"/>
    <property type="project" value="UniProtKB-EC"/>
</dbReference>
<evidence type="ECO:0000256" key="5">
    <source>
        <dbReference type="ARBA" id="ARBA00022832"/>
    </source>
</evidence>
<comment type="catalytic activity">
    <reaction evidence="10">
        <text>a very-long-chain acyl-CoA + malonyl-CoA + H(+) = a very-long-chain 3-oxoacyl-CoA + CO2 + CoA</text>
        <dbReference type="Rhea" id="RHEA:32727"/>
        <dbReference type="ChEBI" id="CHEBI:15378"/>
        <dbReference type="ChEBI" id="CHEBI:16526"/>
        <dbReference type="ChEBI" id="CHEBI:57287"/>
        <dbReference type="ChEBI" id="CHEBI:57384"/>
        <dbReference type="ChEBI" id="CHEBI:90725"/>
        <dbReference type="ChEBI" id="CHEBI:90736"/>
        <dbReference type="EC" id="2.3.1.199"/>
    </reaction>
</comment>
<dbReference type="GO" id="GO:0030148">
    <property type="term" value="P:sphingolipid biosynthetic process"/>
    <property type="evidence" value="ECO:0007669"/>
    <property type="project" value="TreeGrafter"/>
</dbReference>
<dbReference type="GO" id="GO:0019367">
    <property type="term" value="P:fatty acid elongation, saturated fatty acid"/>
    <property type="evidence" value="ECO:0007669"/>
    <property type="project" value="TreeGrafter"/>
</dbReference>
<gene>
    <name evidence="11" type="ORF">J437_LFUL013815</name>
</gene>
<dbReference type="GO" id="GO:0034625">
    <property type="term" value="P:fatty acid elongation, monounsaturated fatty acid"/>
    <property type="evidence" value="ECO:0007669"/>
    <property type="project" value="TreeGrafter"/>
</dbReference>
<dbReference type="PANTHER" id="PTHR11157">
    <property type="entry name" value="FATTY ACID ACYL TRANSFERASE-RELATED"/>
    <property type="match status" value="1"/>
</dbReference>
<keyword evidence="9 10" id="KW-0275">Fatty acid biosynthesis</keyword>
<evidence type="ECO:0000256" key="9">
    <source>
        <dbReference type="ARBA" id="ARBA00023160"/>
    </source>
</evidence>
<feature type="transmembrane region" description="Helical" evidence="10">
    <location>
        <begin position="31"/>
        <end position="53"/>
    </location>
</feature>
<keyword evidence="6 10" id="KW-1133">Transmembrane helix</keyword>
<evidence type="ECO:0000256" key="4">
    <source>
        <dbReference type="ARBA" id="ARBA00022692"/>
    </source>
</evidence>
<protein>
    <recommendedName>
        <fullName evidence="10">Elongation of very long chain fatty acids protein</fullName>
        <ecNumber evidence="10">2.3.1.199</ecNumber>
    </recommendedName>
    <alternativeName>
        <fullName evidence="10">Very-long-chain 3-oxoacyl-CoA synthase</fullName>
    </alternativeName>
</protein>
<keyword evidence="8 10" id="KW-0472">Membrane</keyword>
<proteinExistence type="inferred from homology"/>
<keyword evidence="2 10" id="KW-0444">Lipid biosynthesis</keyword>
<keyword evidence="12" id="KW-1185">Reference proteome</keyword>
<feature type="transmembrane region" description="Helical" evidence="10">
    <location>
        <begin position="149"/>
        <end position="166"/>
    </location>
</feature>
<evidence type="ECO:0000256" key="7">
    <source>
        <dbReference type="ARBA" id="ARBA00023098"/>
    </source>
</evidence>
<evidence type="ECO:0000256" key="10">
    <source>
        <dbReference type="RuleBase" id="RU361115"/>
    </source>
</evidence>
<evidence type="ECO:0000256" key="2">
    <source>
        <dbReference type="ARBA" id="ARBA00022516"/>
    </source>
</evidence>
<name>A0A8K0KH40_LADFU</name>
<evidence type="ECO:0000256" key="1">
    <source>
        <dbReference type="ARBA" id="ARBA00004141"/>
    </source>
</evidence>